<keyword evidence="3" id="KW-0238">DNA-binding</keyword>
<evidence type="ECO:0000313" key="6">
    <source>
        <dbReference type="EMBL" id="NMH15925.1"/>
    </source>
</evidence>
<evidence type="ECO:0000259" key="5">
    <source>
        <dbReference type="PROSITE" id="PS50931"/>
    </source>
</evidence>
<feature type="domain" description="HTH lysR-type" evidence="5">
    <location>
        <begin position="1"/>
        <end position="58"/>
    </location>
</feature>
<evidence type="ECO:0000256" key="1">
    <source>
        <dbReference type="ARBA" id="ARBA00009437"/>
    </source>
</evidence>
<keyword evidence="7" id="KW-1185">Reference proteome</keyword>
<comment type="caution">
    <text evidence="6">The sequence shown here is derived from an EMBL/GenBank/DDBJ whole genome shotgun (WGS) entry which is preliminary data.</text>
</comment>
<dbReference type="Pfam" id="PF00126">
    <property type="entry name" value="HTH_1"/>
    <property type="match status" value="1"/>
</dbReference>
<keyword evidence="4" id="KW-0804">Transcription</keyword>
<name>A0ABX1QLH4_9PROT</name>
<accession>A0ABX1QLH4</accession>
<dbReference type="InterPro" id="IPR036390">
    <property type="entry name" value="WH_DNA-bd_sf"/>
</dbReference>
<dbReference type="SUPFAM" id="SSF46785">
    <property type="entry name" value="Winged helix' DNA-binding domain"/>
    <property type="match status" value="1"/>
</dbReference>
<protein>
    <submittedName>
        <fullName evidence="6">LysR family transcriptional regulator</fullName>
    </submittedName>
</protein>
<dbReference type="PRINTS" id="PR00039">
    <property type="entry name" value="HTHLYSR"/>
</dbReference>
<dbReference type="PANTHER" id="PTHR30126">
    <property type="entry name" value="HTH-TYPE TRANSCRIPTIONAL REGULATOR"/>
    <property type="match status" value="1"/>
</dbReference>
<dbReference type="Gene3D" id="1.10.10.10">
    <property type="entry name" value="Winged helix-like DNA-binding domain superfamily/Winged helix DNA-binding domain"/>
    <property type="match status" value="1"/>
</dbReference>
<dbReference type="InterPro" id="IPR036388">
    <property type="entry name" value="WH-like_DNA-bd_sf"/>
</dbReference>
<proteinExistence type="inferred from homology"/>
<dbReference type="Proteomes" id="UP000669605">
    <property type="component" value="Unassembled WGS sequence"/>
</dbReference>
<dbReference type="PANTHER" id="PTHR30126:SF39">
    <property type="entry name" value="HTH-TYPE TRANSCRIPTIONAL REGULATOR CYSL"/>
    <property type="match status" value="1"/>
</dbReference>
<dbReference type="Gene3D" id="3.40.190.290">
    <property type="match status" value="1"/>
</dbReference>
<comment type="similarity">
    <text evidence="1">Belongs to the LysR transcriptional regulatory family.</text>
</comment>
<evidence type="ECO:0000256" key="4">
    <source>
        <dbReference type="ARBA" id="ARBA00023163"/>
    </source>
</evidence>
<dbReference type="InterPro" id="IPR005119">
    <property type="entry name" value="LysR_subst-bd"/>
</dbReference>
<dbReference type="PROSITE" id="PS50931">
    <property type="entry name" value="HTH_LYSR"/>
    <property type="match status" value="1"/>
</dbReference>
<dbReference type="InterPro" id="IPR000847">
    <property type="entry name" value="LysR_HTH_N"/>
</dbReference>
<dbReference type="SUPFAM" id="SSF53850">
    <property type="entry name" value="Periplasmic binding protein-like II"/>
    <property type="match status" value="1"/>
</dbReference>
<organism evidence="6 7">
    <name type="scientific">Tepidiphilus baoligensis</name>
    <dbReference type="NCBI Taxonomy" id="2698687"/>
    <lineage>
        <taxon>Bacteria</taxon>
        <taxon>Pseudomonadati</taxon>
        <taxon>Pseudomonadota</taxon>
        <taxon>Hydrogenophilia</taxon>
        <taxon>Hydrogenophilales</taxon>
        <taxon>Hydrogenophilaceae</taxon>
        <taxon>Tepidiphilus</taxon>
    </lineage>
</organism>
<evidence type="ECO:0000256" key="2">
    <source>
        <dbReference type="ARBA" id="ARBA00023015"/>
    </source>
</evidence>
<dbReference type="Pfam" id="PF03466">
    <property type="entry name" value="LysR_substrate"/>
    <property type="match status" value="1"/>
</dbReference>
<evidence type="ECO:0000313" key="7">
    <source>
        <dbReference type="Proteomes" id="UP000669605"/>
    </source>
</evidence>
<dbReference type="RefSeq" id="WP_142804493.1">
    <property type="nucleotide sequence ID" value="NZ_JAAAUB010000002.1"/>
</dbReference>
<dbReference type="EMBL" id="JAAAUB010000002">
    <property type="protein sequence ID" value="NMH15925.1"/>
    <property type="molecule type" value="Genomic_DNA"/>
</dbReference>
<evidence type="ECO:0000256" key="3">
    <source>
        <dbReference type="ARBA" id="ARBA00023125"/>
    </source>
</evidence>
<gene>
    <name evidence="6" type="ORF">GV368_02115</name>
</gene>
<sequence>MADRRLQVFYTVVKAGSFTKAAERLFMTQPAVTFQIKQLEEHFNTRLLERGHGKLKLTPAGEIVFAYAEKMLSLDEELETRVAELTSELSGLLCVGASTTLATWWMPRVIEEFKRAHPRVIPRLVVGTSQLTQQRVLERDLDLGFIEIATKEPGLEQEEIGRDELWAIFAPNHPLAKGKGKPVRAEQLAKHPFIQRDPGNGIREIAEAFFAASGISPESLEIAAEIGTLQGVKHLAAAGIGVAIASRAALLEELRTGQLAAAPLDPPQYTPFELILPKDRFRSRLIMTFADFARERIQTMERQLPSAEFFFGR</sequence>
<keyword evidence="2" id="KW-0805">Transcription regulation</keyword>
<reference evidence="6 7" key="1">
    <citation type="journal article" date="2020" name="Curr. Microbiol.">
        <title>Tepidiphilus baoligensis sp. nov., a Novel Bacterium of the Family Hydrogenophilaceae Isolated from an Oil Reservoir.</title>
        <authorList>
            <person name="Zhang X."/>
            <person name="Wang G."/>
            <person name="Ma X."/>
            <person name="Yu J."/>
            <person name="You J."/>
            <person name="Xue Y."/>
            <person name="Ma Y."/>
        </authorList>
    </citation>
    <scope>NUCLEOTIDE SEQUENCE [LARGE SCALE GENOMIC DNA]</scope>
    <source>
        <strain evidence="6 7">B18-69</strain>
    </source>
</reference>